<evidence type="ECO:0000313" key="1">
    <source>
        <dbReference type="EMBL" id="UTV26501.1"/>
    </source>
</evidence>
<accession>A0ABY5GCC7</accession>
<sequence>MSDFSRVAWTEGMFLRPQHFQQQERAILSELTSTLEKSKPYYWGIYDIAIDESLLKLSQFGIITLSAQMQDGVSISLPKKDALPPPLQIEKNTRDKIVYLAIPADKSNGLNLSDINSTKVTRFHFEDHETVDNSVGSEASEIIQVTKYSLELTTDESSLSGYVALPIARIKEVDDDGKVVLDDKFIPPTINSQSNANIKRFIHDLRSVVKLRADSIASRLGQGQGTSNSIIDFLMLQALNRYEPLLIHLEQTNGTHPEEIFRLICSMSGEMATFSSHNKRPPILPVYQHDELTTVFGNLMVVLKQYMSTVLEQTAVQLNIESAKYGIKVVTIPDKTLFDSGVFVLSVKADISVEELRKRFPAQIKIGPVEHIRDLVNNQLPGVSISPLPVAPRQIPYNAGYHYFQLDQKNSYWNRLSASGGIALHLSGRYPNLDIQMWAIK</sequence>
<dbReference type="RefSeq" id="WP_255387712.1">
    <property type="nucleotide sequence ID" value="NZ_CP101508.1"/>
</dbReference>
<dbReference type="EMBL" id="CP101508">
    <property type="protein sequence ID" value="UTV26501.1"/>
    <property type="molecule type" value="Genomic_DNA"/>
</dbReference>
<proteinExistence type="predicted"/>
<dbReference type="PANTHER" id="PTHR35566:SF1">
    <property type="entry name" value="TYPE VI SECRETION SYSTEM BASEPLATE COMPONENT TSSK1"/>
    <property type="match status" value="1"/>
</dbReference>
<name>A0ABY5GCC7_9GAMM</name>
<reference evidence="1" key="1">
    <citation type="submission" date="2022-07" db="EMBL/GenBank/DDBJ databases">
        <title>Genome sequencing of Photobacterium atrarenae GJH2-4.</title>
        <authorList>
            <person name="Park S.-J."/>
        </authorList>
    </citation>
    <scope>NUCLEOTIDE SEQUENCE</scope>
    <source>
        <strain evidence="1">GJH2-4</strain>
    </source>
</reference>
<dbReference type="InterPro" id="IPR010263">
    <property type="entry name" value="T6SS_TssK"/>
</dbReference>
<keyword evidence="2" id="KW-1185">Reference proteome</keyword>
<dbReference type="NCBIfam" id="TIGR03353">
    <property type="entry name" value="VI_chp_4"/>
    <property type="match status" value="1"/>
</dbReference>
<dbReference type="PANTHER" id="PTHR35566">
    <property type="entry name" value="BLR3599 PROTEIN"/>
    <property type="match status" value="1"/>
</dbReference>
<dbReference type="Proteomes" id="UP001057998">
    <property type="component" value="Chromosome 1"/>
</dbReference>
<dbReference type="Pfam" id="PF05936">
    <property type="entry name" value="T6SS_VasE"/>
    <property type="match status" value="1"/>
</dbReference>
<evidence type="ECO:0000313" key="2">
    <source>
        <dbReference type="Proteomes" id="UP001057998"/>
    </source>
</evidence>
<gene>
    <name evidence="1" type="primary">tssK</name>
    <name evidence="1" type="ORF">NNL38_08930</name>
</gene>
<organism evidence="1 2">
    <name type="scientific">Photobacterium atrarenae</name>
    <dbReference type="NCBI Taxonomy" id="865757"/>
    <lineage>
        <taxon>Bacteria</taxon>
        <taxon>Pseudomonadati</taxon>
        <taxon>Pseudomonadota</taxon>
        <taxon>Gammaproteobacteria</taxon>
        <taxon>Vibrionales</taxon>
        <taxon>Vibrionaceae</taxon>
        <taxon>Photobacterium</taxon>
    </lineage>
</organism>
<protein>
    <submittedName>
        <fullName evidence="1">Type VI secretion system baseplate subunit TssK</fullName>
    </submittedName>
</protein>